<protein>
    <submittedName>
        <fullName evidence="2">Uncharacterized protein</fullName>
    </submittedName>
</protein>
<feature type="compositionally biased region" description="Basic and acidic residues" evidence="1">
    <location>
        <begin position="87"/>
        <end position="99"/>
    </location>
</feature>
<feature type="compositionally biased region" description="Basic residues" evidence="1">
    <location>
        <begin position="68"/>
        <end position="77"/>
    </location>
</feature>
<feature type="region of interest" description="Disordered" evidence="1">
    <location>
        <begin position="448"/>
        <end position="468"/>
    </location>
</feature>
<sequence>MSQNGPVSMIMTSTMEQVISQAVTSNGTNNEQAPTSSHEQSLTHPTEAEASSNPSAQHSAAETPVRRGPGRPKGSGKKGRDPIAILEGRRPVGRPRKDGLPAGSFLPTKERKSAGRPRKSAPGAIGTNTMQSSTGQFRHAPYERNAPNSVQNFFSTPPQANGPAPWQAVYSSLGGGGKQSVVPPMASLQGDLVNPLDPELEKADWSSIVHSKPNSFMRVLLASLTSSSLLPVSGLSVEDAFRSHLVSLTPKDGDLGSIPSLYSIMKTFWLPSSPAYFSLTASASTTRIPSEHRFLYWDPQPLVFNGISCPTCSAPLTNRGRIGSGPIKIYDLGKPFYIIGCEYHCTSASCTHNGTTEGRKFASTDTRILRSLPDALRNEFPARLLQGDQGVGGDLGSGSHVWNWQALGVSVALYKMVKECLKAGLARDAILGVIHGVQYGAPDDVWNREEEEEDAEHDEEQPQDKTVANHISVNIPFPSITVYSN</sequence>
<organism evidence="2 3">
    <name type="scientific">Rickenella mellea</name>
    <dbReference type="NCBI Taxonomy" id="50990"/>
    <lineage>
        <taxon>Eukaryota</taxon>
        <taxon>Fungi</taxon>
        <taxon>Dikarya</taxon>
        <taxon>Basidiomycota</taxon>
        <taxon>Agaricomycotina</taxon>
        <taxon>Agaricomycetes</taxon>
        <taxon>Hymenochaetales</taxon>
        <taxon>Rickenellaceae</taxon>
        <taxon>Rickenella</taxon>
    </lineage>
</organism>
<evidence type="ECO:0000256" key="1">
    <source>
        <dbReference type="SAM" id="MobiDB-lite"/>
    </source>
</evidence>
<dbReference type="AlphaFoldDB" id="A0A4Y7PRF7"/>
<feature type="compositionally biased region" description="Acidic residues" evidence="1">
    <location>
        <begin position="449"/>
        <end position="461"/>
    </location>
</feature>
<evidence type="ECO:0000313" key="3">
    <source>
        <dbReference type="Proteomes" id="UP000294933"/>
    </source>
</evidence>
<accession>A0A4Y7PRF7</accession>
<dbReference type="Proteomes" id="UP000294933">
    <property type="component" value="Unassembled WGS sequence"/>
</dbReference>
<feature type="region of interest" description="Disordered" evidence="1">
    <location>
        <begin position="18"/>
        <end position="133"/>
    </location>
</feature>
<keyword evidence="3" id="KW-1185">Reference proteome</keyword>
<dbReference type="EMBL" id="ML170214">
    <property type="protein sequence ID" value="TDL17964.1"/>
    <property type="molecule type" value="Genomic_DNA"/>
</dbReference>
<reference evidence="2 3" key="1">
    <citation type="submission" date="2018-06" db="EMBL/GenBank/DDBJ databases">
        <title>A transcriptomic atlas of mushroom development highlights an independent origin of complex multicellularity.</title>
        <authorList>
            <consortium name="DOE Joint Genome Institute"/>
            <person name="Krizsan K."/>
            <person name="Almasi E."/>
            <person name="Merenyi Z."/>
            <person name="Sahu N."/>
            <person name="Viragh M."/>
            <person name="Koszo T."/>
            <person name="Mondo S."/>
            <person name="Kiss B."/>
            <person name="Balint B."/>
            <person name="Kues U."/>
            <person name="Barry K."/>
            <person name="Hegedus J.C."/>
            <person name="Henrissat B."/>
            <person name="Johnson J."/>
            <person name="Lipzen A."/>
            <person name="Ohm R."/>
            <person name="Nagy I."/>
            <person name="Pangilinan J."/>
            <person name="Yan J."/>
            <person name="Xiong Y."/>
            <person name="Grigoriev I.V."/>
            <person name="Hibbett D.S."/>
            <person name="Nagy L.G."/>
        </authorList>
    </citation>
    <scope>NUCLEOTIDE SEQUENCE [LARGE SCALE GENOMIC DNA]</scope>
    <source>
        <strain evidence="2 3">SZMC22713</strain>
    </source>
</reference>
<evidence type="ECO:0000313" key="2">
    <source>
        <dbReference type="EMBL" id="TDL17964.1"/>
    </source>
</evidence>
<feature type="compositionally biased region" description="Polar residues" evidence="1">
    <location>
        <begin position="18"/>
        <end position="60"/>
    </location>
</feature>
<dbReference type="STRING" id="50990.A0A4Y7PRF7"/>
<dbReference type="OrthoDB" id="3690045at2759"/>
<proteinExistence type="predicted"/>
<gene>
    <name evidence="2" type="ORF">BD410DRAFT_793840</name>
</gene>
<name>A0A4Y7PRF7_9AGAM</name>
<dbReference type="VEuPathDB" id="FungiDB:BD410DRAFT_793840"/>